<dbReference type="Proteomes" id="UP000249057">
    <property type="component" value="Unassembled WGS sequence"/>
</dbReference>
<organism evidence="1 2">
    <name type="scientific">Aspergillus brunneoviolaceus CBS 621.78</name>
    <dbReference type="NCBI Taxonomy" id="1450534"/>
    <lineage>
        <taxon>Eukaryota</taxon>
        <taxon>Fungi</taxon>
        <taxon>Dikarya</taxon>
        <taxon>Ascomycota</taxon>
        <taxon>Pezizomycotina</taxon>
        <taxon>Eurotiomycetes</taxon>
        <taxon>Eurotiomycetidae</taxon>
        <taxon>Eurotiales</taxon>
        <taxon>Aspergillaceae</taxon>
        <taxon>Aspergillus</taxon>
        <taxon>Aspergillus subgen. Circumdati</taxon>
    </lineage>
</organism>
<evidence type="ECO:0000313" key="1">
    <source>
        <dbReference type="EMBL" id="RAH39571.1"/>
    </source>
</evidence>
<sequence length="83" mass="8587">MAMRRRCDDDDGGGGGGGGGGFFPPSPLRETASLFVMVGNREVFELAHSVGEAVDALCPVLRFKDSTKLLGVLAVCQSVGVAM</sequence>
<accession>A0ACD1FRH6</accession>
<evidence type="ECO:0000313" key="2">
    <source>
        <dbReference type="Proteomes" id="UP000249057"/>
    </source>
</evidence>
<name>A0ACD1FRH6_9EURO</name>
<dbReference type="EMBL" id="KZ825454">
    <property type="protein sequence ID" value="RAH39571.1"/>
    <property type="molecule type" value="Genomic_DNA"/>
</dbReference>
<gene>
    <name evidence="1" type="ORF">BO95DRAFT_448611</name>
</gene>
<keyword evidence="2" id="KW-1185">Reference proteome</keyword>
<proteinExistence type="predicted"/>
<protein>
    <submittedName>
        <fullName evidence="1">Uncharacterized protein</fullName>
    </submittedName>
</protein>
<reference evidence="1" key="1">
    <citation type="submission" date="2018-02" db="EMBL/GenBank/DDBJ databases">
        <title>The genomes of Aspergillus section Nigri reveals drivers in fungal speciation.</title>
        <authorList>
            <consortium name="DOE Joint Genome Institute"/>
            <person name="Vesth T.C."/>
            <person name="Nybo J."/>
            <person name="Theobald S."/>
            <person name="Brandl J."/>
            <person name="Frisvad J.C."/>
            <person name="Nielsen K.F."/>
            <person name="Lyhne E.K."/>
            <person name="Kogle M.E."/>
            <person name="Kuo A."/>
            <person name="Riley R."/>
            <person name="Clum A."/>
            <person name="Nolan M."/>
            <person name="Lipzen A."/>
            <person name="Salamov A."/>
            <person name="Henrissat B."/>
            <person name="Wiebenga A."/>
            <person name="De vries R.P."/>
            <person name="Grigoriev I.V."/>
            <person name="Mortensen U.H."/>
            <person name="Andersen M.R."/>
            <person name="Baker S.E."/>
        </authorList>
    </citation>
    <scope>NUCLEOTIDE SEQUENCE</scope>
    <source>
        <strain evidence="1">CBS 621.78</strain>
    </source>
</reference>